<protein>
    <submittedName>
        <fullName evidence="2">Uncharacterized protein</fullName>
    </submittedName>
</protein>
<evidence type="ECO:0000313" key="3">
    <source>
        <dbReference type="Proteomes" id="UP001595665"/>
    </source>
</evidence>
<keyword evidence="1" id="KW-0732">Signal</keyword>
<dbReference type="RefSeq" id="WP_312547288.1">
    <property type="nucleotide sequence ID" value="NZ_JBHRVV010000001.1"/>
</dbReference>
<evidence type="ECO:0000313" key="2">
    <source>
        <dbReference type="EMBL" id="MFC3458441.1"/>
    </source>
</evidence>
<dbReference type="Proteomes" id="UP001595665">
    <property type="component" value="Unassembled WGS sequence"/>
</dbReference>
<comment type="caution">
    <text evidence="2">The sequence shown here is derived from an EMBL/GenBank/DDBJ whole genome shotgun (WGS) entry which is preliminary data.</text>
</comment>
<feature type="signal peptide" evidence="1">
    <location>
        <begin position="1"/>
        <end position="23"/>
    </location>
</feature>
<dbReference type="EMBL" id="JBHRVV010000001">
    <property type="protein sequence ID" value="MFC3458441.1"/>
    <property type="molecule type" value="Genomic_DNA"/>
</dbReference>
<accession>A0ABV7PGZ0</accession>
<proteinExistence type="predicted"/>
<feature type="chain" id="PRO_5046241178" evidence="1">
    <location>
        <begin position="24"/>
        <end position="271"/>
    </location>
</feature>
<name>A0ABV7PGZ0_9BURK</name>
<reference evidence="3" key="1">
    <citation type="journal article" date="2019" name="Int. J. Syst. Evol. Microbiol.">
        <title>The Global Catalogue of Microorganisms (GCM) 10K type strain sequencing project: providing services to taxonomists for standard genome sequencing and annotation.</title>
        <authorList>
            <consortium name="The Broad Institute Genomics Platform"/>
            <consortium name="The Broad Institute Genome Sequencing Center for Infectious Disease"/>
            <person name="Wu L."/>
            <person name="Ma J."/>
        </authorList>
    </citation>
    <scope>NUCLEOTIDE SEQUENCE [LARGE SCALE GENOMIC DNA]</scope>
    <source>
        <strain evidence="3">CCM 7480</strain>
    </source>
</reference>
<keyword evidence="3" id="KW-1185">Reference proteome</keyword>
<gene>
    <name evidence="2" type="ORF">ACFOPH_09305</name>
</gene>
<evidence type="ECO:0000256" key="1">
    <source>
        <dbReference type="SAM" id="SignalP"/>
    </source>
</evidence>
<organism evidence="2 3">
    <name type="scientific">Massilia haematophila</name>
    <dbReference type="NCBI Taxonomy" id="457923"/>
    <lineage>
        <taxon>Bacteria</taxon>
        <taxon>Pseudomonadati</taxon>
        <taxon>Pseudomonadota</taxon>
        <taxon>Betaproteobacteria</taxon>
        <taxon>Burkholderiales</taxon>
        <taxon>Oxalobacteraceae</taxon>
        <taxon>Telluria group</taxon>
        <taxon>Massilia</taxon>
    </lineage>
</organism>
<sequence length="271" mass="30506">MKSFYKFAPLFASGIFTVMAAQAATPAYTIDTVIKDMSLANEAIPINPTYDWQYRPNMIQYEPSGASLPTWWTGNRPDWCYEALTWYTAFEAQGNKATNSRVEVRNLRMYVLSSKTGRWTRTNSVVAPYTDLWTYPFNYVGDMRISGARKEADGGYAIKPKYPNFHHGYGTSYTLSDPRDVRAVFVAMDFRLVVDNPKKADDRAKARYVVNAGADYYPGKGQDWSLGYAPGIGSGRYVLATNSWRTATLLVPNKNLGASMTEMRNNPPPLK</sequence>